<accession>A0ABV5HN75</accession>
<feature type="compositionally biased region" description="Basic and acidic residues" evidence="1">
    <location>
        <begin position="385"/>
        <end position="397"/>
    </location>
</feature>
<feature type="region of interest" description="Disordered" evidence="1">
    <location>
        <begin position="376"/>
        <end position="397"/>
    </location>
</feature>
<evidence type="ECO:0008006" key="4">
    <source>
        <dbReference type="Google" id="ProtNLM"/>
    </source>
</evidence>
<evidence type="ECO:0000313" key="2">
    <source>
        <dbReference type="EMBL" id="MFB9135377.1"/>
    </source>
</evidence>
<reference evidence="2 3" key="1">
    <citation type="submission" date="2024-09" db="EMBL/GenBank/DDBJ databases">
        <authorList>
            <person name="Sun Q."/>
            <person name="Mori K."/>
        </authorList>
    </citation>
    <scope>NUCLEOTIDE SEQUENCE [LARGE SCALE GENOMIC DNA]</scope>
    <source>
        <strain evidence="2 3">CECT 8064</strain>
    </source>
</reference>
<evidence type="ECO:0000256" key="1">
    <source>
        <dbReference type="SAM" id="MobiDB-lite"/>
    </source>
</evidence>
<name>A0ABV5HN75_9VIBR</name>
<proteinExistence type="predicted"/>
<feature type="compositionally biased region" description="Basic and acidic residues" evidence="1">
    <location>
        <begin position="648"/>
        <end position="660"/>
    </location>
</feature>
<organism evidence="2 3">
    <name type="scientific">Vibrio olivae</name>
    <dbReference type="NCBI Taxonomy" id="1243002"/>
    <lineage>
        <taxon>Bacteria</taxon>
        <taxon>Pseudomonadati</taxon>
        <taxon>Pseudomonadota</taxon>
        <taxon>Gammaproteobacteria</taxon>
        <taxon>Vibrionales</taxon>
        <taxon>Vibrionaceae</taxon>
        <taxon>Vibrio</taxon>
    </lineage>
</organism>
<dbReference type="EMBL" id="JBHMEP010000002">
    <property type="protein sequence ID" value="MFB9135377.1"/>
    <property type="molecule type" value="Genomic_DNA"/>
</dbReference>
<dbReference type="Proteomes" id="UP001589645">
    <property type="component" value="Unassembled WGS sequence"/>
</dbReference>
<keyword evidence="3" id="KW-1185">Reference proteome</keyword>
<sequence>MIIRFSTRINGIGDYLVNGRVRTTGVHRDEYDTRVPIHGSLEAIERDANWIAKYRSKWDGAYKHITISFDETDVKKYSEIPTSEQYEMHKAIVDEVLRANVPHRDLDELNYYAEMHIPTRKHMLDDNGQRRKPHLHVAVSLLDHKTQKKLEFYNPNDLSYHSAVQSEINARYGFLDPVTVMERNAEQQIDRVTPVKGKSTSHKVRQALIKHLQTCKPKSGAELTKALMDFEHIAPVSSPITPVATKGTKGNRYLKIKINSKKGRGRRGEWRSLNVRGEGLEFLEYLYDKYRVDSSNEAVVDESVRKFKREFMSDTSSPFSNNLLTSVFSDKIEPKLSAKSRRKRVDSELNSGANFRVDLRDNHEYRRNLIDEKRKKFLSKSPNRSTKEREEQARRNKQLAIDESRRFIRELTRQQRQFYCIYKTNIDKDFVEDGKFFKPRENPDQNHFYSKRWGCYIIDHGDMITADTSSKSPLDKIAALMVQQGLAKGWALDSIQATEGSSDEFKAAVARAVETQRKGLLSDEVQELNVRTTKLTTHSRYREPPKNLYTDRFEKELSERVNRKARAICSHAKSAVTSEMIKAILKRFKPLGRAPDFDTLQFERNDKNHLIIIVGGRRYNAIDLLNKVMGISVSDAVDEISRQIELAKPQEKEVLDDSTDRGIGGGSGQNTTPEPEPKSAPAKPELQLKNPLKVG</sequence>
<dbReference type="RefSeq" id="WP_390192172.1">
    <property type="nucleotide sequence ID" value="NZ_JBHMEP010000002.1"/>
</dbReference>
<feature type="region of interest" description="Disordered" evidence="1">
    <location>
        <begin position="648"/>
        <end position="695"/>
    </location>
</feature>
<comment type="caution">
    <text evidence="2">The sequence shown here is derived from an EMBL/GenBank/DDBJ whole genome shotgun (WGS) entry which is preliminary data.</text>
</comment>
<evidence type="ECO:0000313" key="3">
    <source>
        <dbReference type="Proteomes" id="UP001589645"/>
    </source>
</evidence>
<protein>
    <recommendedName>
        <fullName evidence="4">Relaxase</fullName>
    </recommendedName>
</protein>
<gene>
    <name evidence="2" type="ORF">ACFFUV_10440</name>
</gene>